<protein>
    <submittedName>
        <fullName evidence="2">Uncharacterized protein</fullName>
    </submittedName>
</protein>
<proteinExistence type="predicted"/>
<evidence type="ECO:0000313" key="2">
    <source>
        <dbReference type="EMBL" id="KAK9814791.1"/>
    </source>
</evidence>
<keyword evidence="3" id="KW-1185">Reference proteome</keyword>
<evidence type="ECO:0000313" key="3">
    <source>
        <dbReference type="Proteomes" id="UP001489004"/>
    </source>
</evidence>
<comment type="caution">
    <text evidence="2">The sequence shown here is derived from an EMBL/GenBank/DDBJ whole genome shotgun (WGS) entry which is preliminary data.</text>
</comment>
<name>A0AAW1PZH3_9CHLO</name>
<dbReference type="EMBL" id="JALJOR010000007">
    <property type="protein sequence ID" value="KAK9814791.1"/>
    <property type="molecule type" value="Genomic_DNA"/>
</dbReference>
<dbReference type="InterPro" id="IPR026750">
    <property type="entry name" value="NTAN1"/>
</dbReference>
<dbReference type="Pfam" id="PF14736">
    <property type="entry name" value="N_Asn_amidohyd"/>
    <property type="match status" value="1"/>
</dbReference>
<reference evidence="2 3" key="1">
    <citation type="journal article" date="2024" name="Nat. Commun.">
        <title>Phylogenomics reveals the evolutionary origins of lichenization in chlorophyte algae.</title>
        <authorList>
            <person name="Puginier C."/>
            <person name="Libourel C."/>
            <person name="Otte J."/>
            <person name="Skaloud P."/>
            <person name="Haon M."/>
            <person name="Grisel S."/>
            <person name="Petersen M."/>
            <person name="Berrin J.G."/>
            <person name="Delaux P.M."/>
            <person name="Dal Grande F."/>
            <person name="Keller J."/>
        </authorList>
    </citation>
    <scope>NUCLEOTIDE SEQUENCE [LARGE SCALE GENOMIC DNA]</scope>
    <source>
        <strain evidence="2 3">SAG 2043</strain>
    </source>
</reference>
<organism evidence="2 3">
    <name type="scientific">[Myrmecia] bisecta</name>
    <dbReference type="NCBI Taxonomy" id="41462"/>
    <lineage>
        <taxon>Eukaryota</taxon>
        <taxon>Viridiplantae</taxon>
        <taxon>Chlorophyta</taxon>
        <taxon>core chlorophytes</taxon>
        <taxon>Trebouxiophyceae</taxon>
        <taxon>Trebouxiales</taxon>
        <taxon>Trebouxiaceae</taxon>
        <taxon>Myrmecia</taxon>
    </lineage>
</organism>
<gene>
    <name evidence="2" type="ORF">WJX72_011548</name>
</gene>
<dbReference type="AlphaFoldDB" id="A0AAW1PZH3"/>
<feature type="region of interest" description="Disordered" evidence="1">
    <location>
        <begin position="82"/>
        <end position="108"/>
    </location>
</feature>
<dbReference type="GO" id="GO:0008418">
    <property type="term" value="F:protein-N-terminal asparagine amidohydrolase activity"/>
    <property type="evidence" value="ECO:0007669"/>
    <property type="project" value="InterPro"/>
</dbReference>
<dbReference type="Proteomes" id="UP001489004">
    <property type="component" value="Unassembled WGS sequence"/>
</dbReference>
<accession>A0AAW1PZH3</accession>
<evidence type="ECO:0000256" key="1">
    <source>
        <dbReference type="SAM" id="MobiDB-lite"/>
    </source>
</evidence>
<sequence>MCIQCYPVRLDERSQWNFMYLLSLEDEELIQYISTSPEHEAEHFLSDMRAAFQWLLLNNGNAPTNAHLHFIWEEAGGWRQTQPDRRQQLSTAGPMTVKGNGCVEDLAP</sequence>